<dbReference type="EMBL" id="JAWXXX010000001">
    <property type="protein sequence ID" value="MDX5893804.1"/>
    <property type="molecule type" value="Genomic_DNA"/>
</dbReference>
<dbReference type="InterPro" id="IPR016130">
    <property type="entry name" value="Tyr_Pase_AS"/>
</dbReference>
<name>A0AB35T236_RUBRA</name>
<evidence type="ECO:0000259" key="2">
    <source>
        <dbReference type="PROSITE" id="PS50056"/>
    </source>
</evidence>
<evidence type="ECO:0000313" key="4">
    <source>
        <dbReference type="Proteomes" id="UP001281130"/>
    </source>
</evidence>
<reference evidence="3" key="1">
    <citation type="submission" date="2023-11" db="EMBL/GenBank/DDBJ databases">
        <title>MicrobeMod: A computational toolkit for identifying prokaryotic methylation and restriction-modification with nanopore sequencing.</title>
        <authorList>
            <person name="Crits-Christoph A."/>
            <person name="Kang S.C."/>
            <person name="Lee H."/>
            <person name="Ostrov N."/>
        </authorList>
    </citation>
    <scope>NUCLEOTIDE SEQUENCE</scope>
    <source>
        <strain evidence="3">ATCC 51242</strain>
    </source>
</reference>
<dbReference type="InterPro" id="IPR050561">
    <property type="entry name" value="PTP"/>
</dbReference>
<dbReference type="RefSeq" id="WP_051589417.1">
    <property type="nucleotide sequence ID" value="NZ_CP007514.1"/>
</dbReference>
<dbReference type="CDD" id="cd14505">
    <property type="entry name" value="CDKN3-like"/>
    <property type="match status" value="1"/>
</dbReference>
<dbReference type="PROSITE" id="PS00383">
    <property type="entry name" value="TYR_PHOSPHATASE_1"/>
    <property type="match status" value="1"/>
</dbReference>
<dbReference type="PROSITE" id="PS50056">
    <property type="entry name" value="TYR_PHOSPHATASE_2"/>
    <property type="match status" value="1"/>
</dbReference>
<evidence type="ECO:0000313" key="3">
    <source>
        <dbReference type="EMBL" id="MDX5893804.1"/>
    </source>
</evidence>
<dbReference type="GO" id="GO:0004860">
    <property type="term" value="F:protein kinase inhibitor activity"/>
    <property type="evidence" value="ECO:0007669"/>
    <property type="project" value="UniProtKB-KW"/>
</dbReference>
<dbReference type="Gene3D" id="3.90.190.10">
    <property type="entry name" value="Protein tyrosine phosphatase superfamily"/>
    <property type="match status" value="1"/>
</dbReference>
<dbReference type="InterPro" id="IPR029021">
    <property type="entry name" value="Prot-tyrosine_phosphatase-like"/>
</dbReference>
<organism evidence="3 4">
    <name type="scientific">Rubrobacter radiotolerans</name>
    <name type="common">Arthrobacter radiotolerans</name>
    <dbReference type="NCBI Taxonomy" id="42256"/>
    <lineage>
        <taxon>Bacteria</taxon>
        <taxon>Bacillati</taxon>
        <taxon>Actinomycetota</taxon>
        <taxon>Rubrobacteria</taxon>
        <taxon>Rubrobacterales</taxon>
        <taxon>Rubrobacteraceae</taxon>
        <taxon>Rubrobacter</taxon>
    </lineage>
</organism>
<keyword evidence="1" id="KW-0378">Hydrolase</keyword>
<evidence type="ECO:0000256" key="1">
    <source>
        <dbReference type="ARBA" id="ARBA00022801"/>
    </source>
</evidence>
<protein>
    <submittedName>
        <fullName evidence="3">Cyclin-dependent kinase inhibitor 3 family protein</fullName>
    </submittedName>
</protein>
<dbReference type="GO" id="GO:0016791">
    <property type="term" value="F:phosphatase activity"/>
    <property type="evidence" value="ECO:0007669"/>
    <property type="project" value="UniProtKB-ARBA"/>
</dbReference>
<dbReference type="InterPro" id="IPR057023">
    <property type="entry name" value="PTP-SAK"/>
</dbReference>
<gene>
    <name evidence="3" type="ORF">SIL72_07145</name>
</gene>
<comment type="caution">
    <text evidence="3">The sequence shown here is derived from an EMBL/GenBank/DDBJ whole genome shotgun (WGS) entry which is preliminary data.</text>
</comment>
<dbReference type="PANTHER" id="PTHR23339">
    <property type="entry name" value="TYROSINE SPECIFIC PROTEIN PHOSPHATASE AND DUAL SPECIFICITY PROTEIN PHOSPHATASE"/>
    <property type="match status" value="1"/>
</dbReference>
<accession>A0AB35T236</accession>
<dbReference type="AlphaFoldDB" id="A0AB35T236"/>
<keyword evidence="3" id="KW-0649">Protein kinase inhibitor</keyword>
<dbReference type="SMART" id="SM00404">
    <property type="entry name" value="PTPc_motif"/>
    <property type="match status" value="1"/>
</dbReference>
<dbReference type="FunFam" id="3.90.190.10:FF:000157">
    <property type="entry name" value="Protein-tyrosine phosphatase"/>
    <property type="match status" value="1"/>
</dbReference>
<dbReference type="SUPFAM" id="SSF52799">
    <property type="entry name" value="(Phosphotyrosine protein) phosphatases II"/>
    <property type="match status" value="1"/>
</dbReference>
<dbReference type="InterPro" id="IPR000387">
    <property type="entry name" value="Tyr_Pase_dom"/>
</dbReference>
<dbReference type="Pfam" id="PF22784">
    <property type="entry name" value="PTP-SAK"/>
    <property type="match status" value="1"/>
</dbReference>
<proteinExistence type="predicted"/>
<sequence length="190" mass="21925">MQGEIRNSIDYPLYVNWIEQGPARDKLGMTLAPGVNAESSFGFRWERDLAVDLRHLRDIHKADYLVSLMEDFEYGQYGMDDFFRSARDAGIKVMHFSIVDVGVPEDWEENRYVGMILDIKNALERNEKVVLHCRGGLGRTGTVAACTLVTFGYKAEEAIRITRDSRPGAIQTLEQERYVRSFERRALWNR</sequence>
<dbReference type="Proteomes" id="UP001281130">
    <property type="component" value="Unassembled WGS sequence"/>
</dbReference>
<dbReference type="InterPro" id="IPR003595">
    <property type="entry name" value="Tyr_Pase_cat"/>
</dbReference>
<feature type="domain" description="Tyrosine specific protein phosphatases" evidence="2">
    <location>
        <begin position="110"/>
        <end position="177"/>
    </location>
</feature>